<protein>
    <submittedName>
        <fullName evidence="1">Uncharacterized protein</fullName>
    </submittedName>
</protein>
<evidence type="ECO:0000313" key="2">
    <source>
        <dbReference type="Proteomes" id="UP000775646"/>
    </source>
</evidence>
<dbReference type="RefSeq" id="WP_065226147.1">
    <property type="nucleotide sequence ID" value="NZ_CP015229.1"/>
</dbReference>
<reference evidence="1" key="1">
    <citation type="submission" date="2020-02" db="EMBL/GenBank/DDBJ databases">
        <authorList>
            <consortium name="GenomeTrakr network: Whole genome sequencing for foodborne pathogen traceback"/>
        </authorList>
    </citation>
    <scope>NUCLEOTIDE SEQUENCE</scope>
    <source>
        <strain evidence="1">CFSAN046653</strain>
    </source>
</reference>
<dbReference type="Proteomes" id="UP000775646">
    <property type="component" value="Unassembled WGS sequence"/>
</dbReference>
<evidence type="ECO:0000313" key="1">
    <source>
        <dbReference type="EMBL" id="EFI6952122.1"/>
    </source>
</evidence>
<accession>A0AAI9FDX0</accession>
<name>A0AAI9FDX0_ECOLX</name>
<gene>
    <name evidence="1" type="ORF">BCB93_001738</name>
</gene>
<dbReference type="EMBL" id="AASZRA010000007">
    <property type="protein sequence ID" value="EFI6952122.1"/>
    <property type="molecule type" value="Genomic_DNA"/>
</dbReference>
<dbReference type="AlphaFoldDB" id="A0AAI9FDX0"/>
<proteinExistence type="predicted"/>
<organism evidence="1 2">
    <name type="scientific">Escherichia coli</name>
    <dbReference type="NCBI Taxonomy" id="562"/>
    <lineage>
        <taxon>Bacteria</taxon>
        <taxon>Pseudomonadati</taxon>
        <taxon>Pseudomonadota</taxon>
        <taxon>Gammaproteobacteria</taxon>
        <taxon>Enterobacterales</taxon>
        <taxon>Enterobacteriaceae</taxon>
        <taxon>Escherichia</taxon>
    </lineage>
</organism>
<comment type="caution">
    <text evidence="1">The sequence shown here is derived from an EMBL/GenBank/DDBJ whole genome shotgun (WGS) entry which is preliminary data.</text>
</comment>
<sequence>MVEQKNKNLLLNQGEVAALKKAIMYLKFSCEETESLLYAGSPLINSVFAKLLDIDDLGQQAKEFYSKKHAQNERFILAKLKKSEEEDDIILSKETREKFFEDCLYPFTKNE</sequence>